<protein>
    <submittedName>
        <fullName evidence="1">Uncharacterized protein</fullName>
    </submittedName>
</protein>
<evidence type="ECO:0000313" key="1">
    <source>
        <dbReference type="EMBL" id="SVD01226.1"/>
    </source>
</evidence>
<reference evidence="1" key="1">
    <citation type="submission" date="2018-05" db="EMBL/GenBank/DDBJ databases">
        <authorList>
            <person name="Lanie J.A."/>
            <person name="Ng W.-L."/>
            <person name="Kazmierczak K.M."/>
            <person name="Andrzejewski T.M."/>
            <person name="Davidsen T.M."/>
            <person name="Wayne K.J."/>
            <person name="Tettelin H."/>
            <person name="Glass J.I."/>
            <person name="Rusch D."/>
            <person name="Podicherti R."/>
            <person name="Tsui H.-C.T."/>
            <person name="Winkler M.E."/>
        </authorList>
    </citation>
    <scope>NUCLEOTIDE SEQUENCE</scope>
</reference>
<dbReference type="EMBL" id="UINC01124224">
    <property type="protein sequence ID" value="SVD01226.1"/>
    <property type="molecule type" value="Genomic_DNA"/>
</dbReference>
<name>A0A382RU95_9ZZZZ</name>
<sequence length="71" mass="8566">MLRMNERLELPSAFGRPFRKPIWFFQRLLKNFHQEFFLRAHRLTFQSSGFAHITNSSKIDRCREVLLSHSS</sequence>
<accession>A0A382RU95</accession>
<gene>
    <name evidence="1" type="ORF">METZ01_LOCUS354080</name>
</gene>
<organism evidence="1">
    <name type="scientific">marine metagenome</name>
    <dbReference type="NCBI Taxonomy" id="408172"/>
    <lineage>
        <taxon>unclassified sequences</taxon>
        <taxon>metagenomes</taxon>
        <taxon>ecological metagenomes</taxon>
    </lineage>
</organism>
<proteinExistence type="predicted"/>
<dbReference type="AlphaFoldDB" id="A0A382RU95"/>